<accession>A0ABQ5MX39</accession>
<keyword evidence="2" id="KW-1185">Reference proteome</keyword>
<name>A0ABQ5MX39_9MICC</name>
<dbReference type="RefSeq" id="WP_264796603.1">
    <property type="nucleotide sequence ID" value="NZ_BRVS01000018.1"/>
</dbReference>
<evidence type="ECO:0000313" key="1">
    <source>
        <dbReference type="EMBL" id="GLB68513.1"/>
    </source>
</evidence>
<proteinExistence type="predicted"/>
<evidence type="ECO:0000313" key="2">
    <source>
        <dbReference type="Proteomes" id="UP001209654"/>
    </source>
</evidence>
<dbReference type="Proteomes" id="UP001209654">
    <property type="component" value="Unassembled WGS sequence"/>
</dbReference>
<dbReference type="EMBL" id="BRVS01000018">
    <property type="protein sequence ID" value="GLB68513.1"/>
    <property type="molecule type" value="Genomic_DNA"/>
</dbReference>
<sequence>MNAFGWEPVSGQLWWPWPLDGPGARALVREFADRSLLGAFAAGNPAAGQTVVEFLLARDPSGRVAVLDPDGAAVAGPDYRMLAQSLSLAAGGAVDIDGFEYEAPAADAALELDPSDRGTALDDLDVMAPPVLRTVMVGRFRREDLLMFGALNSAPLDVFEDDGERGRRIVVVHGGASPGLYNWPEQAKPMAAFVNLDGLRAVEAWLPGPRKDPANNFWHAWQPQPKPFPSTERASAEALRLLGTLIRSADPHTGDLARAFGLDGQAEARLSELLLGEDSEDVLAQTAEALGLPRLAGELAESGQSSRAVPEHLPALPLGKAVLELMATPMTGSSPLARWHRRVLAHPELLAGSAAVAAGAAAVLLRASGRPLRRNGGLLRAGALSLAAEAASELALYGYLKFRRR</sequence>
<gene>
    <name evidence="1" type="ORF">AHIS1636_29550</name>
</gene>
<organism evidence="1 2">
    <name type="scientific">Arthrobacter mangrovi</name>
    <dbReference type="NCBI Taxonomy" id="2966350"/>
    <lineage>
        <taxon>Bacteria</taxon>
        <taxon>Bacillati</taxon>
        <taxon>Actinomycetota</taxon>
        <taxon>Actinomycetes</taxon>
        <taxon>Micrococcales</taxon>
        <taxon>Micrococcaceae</taxon>
        <taxon>Arthrobacter</taxon>
    </lineage>
</organism>
<protein>
    <submittedName>
        <fullName evidence="1">Uncharacterized protein</fullName>
    </submittedName>
</protein>
<reference evidence="1 2" key="1">
    <citation type="journal article" date="2023" name="Int. J. Syst. Evol. Microbiol.">
        <title>Arthrobacter mangrovi sp. nov., an actinobacterium isolated from the rhizosphere of a mangrove.</title>
        <authorList>
            <person name="Hamada M."/>
            <person name="Saitou S."/>
            <person name="Enomoto N."/>
            <person name="Nanri K."/>
            <person name="Hidaka K."/>
            <person name="Miura T."/>
            <person name="Tamura T."/>
        </authorList>
    </citation>
    <scope>NUCLEOTIDE SEQUENCE [LARGE SCALE GENOMIC DNA]</scope>
    <source>
        <strain evidence="1 2">NBRC 112813</strain>
    </source>
</reference>
<comment type="caution">
    <text evidence="1">The sequence shown here is derived from an EMBL/GenBank/DDBJ whole genome shotgun (WGS) entry which is preliminary data.</text>
</comment>